<proteinExistence type="predicted"/>
<reference evidence="1 2" key="1">
    <citation type="submission" date="2023-04" db="EMBL/GenBank/DDBJ databases">
        <title>Luteimonas endophyticus RD2P54.</title>
        <authorList>
            <person name="Sun J.-Q."/>
        </authorList>
    </citation>
    <scope>NUCLEOTIDE SEQUENCE [LARGE SCALE GENOMIC DNA]</scope>
    <source>
        <strain evidence="1 2">RD2P54</strain>
    </source>
</reference>
<dbReference type="EMBL" id="JARXRM010000043">
    <property type="protein sequence ID" value="MDH5824080.1"/>
    <property type="molecule type" value="Genomic_DNA"/>
</dbReference>
<dbReference type="InterPro" id="IPR046373">
    <property type="entry name" value="Acyl-CoA_Oxase/DH_mid-dom_sf"/>
</dbReference>
<protein>
    <submittedName>
        <fullName evidence="1">Acyl-CoA dehydrogenase</fullName>
    </submittedName>
</protein>
<evidence type="ECO:0000313" key="1">
    <source>
        <dbReference type="EMBL" id="MDH5824080.1"/>
    </source>
</evidence>
<keyword evidence="2" id="KW-1185">Reference proteome</keyword>
<gene>
    <name evidence="1" type="ORF">QFW77_13945</name>
</gene>
<organism evidence="1 2">
    <name type="scientific">Luteimonas endophytica</name>
    <dbReference type="NCBI Taxonomy" id="3042023"/>
    <lineage>
        <taxon>Bacteria</taxon>
        <taxon>Pseudomonadati</taxon>
        <taxon>Pseudomonadota</taxon>
        <taxon>Gammaproteobacteria</taxon>
        <taxon>Lysobacterales</taxon>
        <taxon>Lysobacteraceae</taxon>
        <taxon>Luteimonas</taxon>
    </lineage>
</organism>
<comment type="caution">
    <text evidence="1">The sequence shown here is derived from an EMBL/GenBank/DDBJ whole genome shotgun (WGS) entry which is preliminary data.</text>
</comment>
<sequence>MRVLHDATPSVCRRSAGARAISSPALSPAVPRADARSDAAALAAAARRALAAPELPLPGSGRTLQRWRALAAIAATDLCLVKVMEAHYDAVAILAELGGSAPPAGELLAVWAAEPPDARLGFEAGEDGRGTLSGEKAWCSGADLVDAALVTAHCGGRRCLVRVDLRQRGIVHDPAAWQAVGMGRVTSGRVRFESVPARMLGAPGDYLSRPGFWHGGAGIAACWYGGAAAIGQTLRTHPKIAGDAHAAAHLGAVDMALGGAAALLRELAARIDAEPALAHAEDTIRARSVVERACGAVVDRVGRALGPAPLCGDRTHALRCADLATFVRQSHAEHDWAALGRAAAERDGAWTL</sequence>
<name>A0ABT6JB79_9GAMM</name>
<accession>A0ABT6JB79</accession>
<dbReference type="RefSeq" id="WP_280575376.1">
    <property type="nucleotide sequence ID" value="NZ_JARXRM010000043.1"/>
</dbReference>
<dbReference type="Gene3D" id="2.40.110.10">
    <property type="entry name" value="Butyryl-CoA Dehydrogenase, subunit A, domain 2"/>
    <property type="match status" value="1"/>
</dbReference>
<dbReference type="Proteomes" id="UP001156940">
    <property type="component" value="Unassembled WGS sequence"/>
</dbReference>
<evidence type="ECO:0000313" key="2">
    <source>
        <dbReference type="Proteomes" id="UP001156940"/>
    </source>
</evidence>
<dbReference type="InterPro" id="IPR009100">
    <property type="entry name" value="AcylCoA_DH/oxidase_NM_dom_sf"/>
</dbReference>
<dbReference type="SUPFAM" id="SSF56645">
    <property type="entry name" value="Acyl-CoA dehydrogenase NM domain-like"/>
    <property type="match status" value="1"/>
</dbReference>